<reference evidence="8" key="2">
    <citation type="submission" date="2023-04" db="EMBL/GenBank/DDBJ databases">
        <authorList>
            <person name="Bu L."/>
            <person name="Lu L."/>
            <person name="Laidemitt M.R."/>
            <person name="Zhang S.M."/>
            <person name="Mutuku M."/>
            <person name="Mkoji G."/>
            <person name="Steinauer M."/>
            <person name="Loker E.S."/>
        </authorList>
    </citation>
    <scope>NUCLEOTIDE SEQUENCE</scope>
    <source>
        <strain evidence="8">KasaAsao</strain>
        <tissue evidence="8">Whole Snail</tissue>
    </source>
</reference>
<dbReference type="PROSITE" id="PS00217">
    <property type="entry name" value="SUGAR_TRANSPORT_2"/>
    <property type="match status" value="1"/>
</dbReference>
<dbReference type="Pfam" id="PF00083">
    <property type="entry name" value="Sugar_tr"/>
    <property type="match status" value="1"/>
</dbReference>
<accession>A0AAD8B2P4</accession>
<gene>
    <name evidence="8" type="ORF">Bpfe_023655</name>
</gene>
<proteinExistence type="predicted"/>
<dbReference type="Gene3D" id="1.20.1250.20">
    <property type="entry name" value="MFS general substrate transporter like domains"/>
    <property type="match status" value="1"/>
</dbReference>
<feature type="transmembrane region" description="Helical" evidence="6">
    <location>
        <begin position="145"/>
        <end position="165"/>
    </location>
</feature>
<dbReference type="PROSITE" id="PS00216">
    <property type="entry name" value="SUGAR_TRANSPORT_1"/>
    <property type="match status" value="1"/>
</dbReference>
<keyword evidence="4 6" id="KW-0472">Membrane</keyword>
<comment type="subcellular location">
    <subcellularLocation>
        <location evidence="1">Membrane</location>
        <topology evidence="1">Multi-pass membrane protein</topology>
    </subcellularLocation>
</comment>
<dbReference type="PANTHER" id="PTHR24064">
    <property type="entry name" value="SOLUTE CARRIER FAMILY 22 MEMBER"/>
    <property type="match status" value="1"/>
</dbReference>
<dbReference type="SUPFAM" id="SSF103473">
    <property type="entry name" value="MFS general substrate transporter"/>
    <property type="match status" value="1"/>
</dbReference>
<dbReference type="InterPro" id="IPR036259">
    <property type="entry name" value="MFS_trans_sf"/>
</dbReference>
<dbReference type="InterPro" id="IPR005829">
    <property type="entry name" value="Sugar_transporter_CS"/>
</dbReference>
<feature type="transmembrane region" description="Helical" evidence="6">
    <location>
        <begin position="464"/>
        <end position="485"/>
    </location>
</feature>
<dbReference type="InterPro" id="IPR020846">
    <property type="entry name" value="MFS_dom"/>
</dbReference>
<organism evidence="8 9">
    <name type="scientific">Biomphalaria pfeifferi</name>
    <name type="common">Bloodfluke planorb</name>
    <name type="synonym">Freshwater snail</name>
    <dbReference type="NCBI Taxonomy" id="112525"/>
    <lineage>
        <taxon>Eukaryota</taxon>
        <taxon>Metazoa</taxon>
        <taxon>Spiralia</taxon>
        <taxon>Lophotrochozoa</taxon>
        <taxon>Mollusca</taxon>
        <taxon>Gastropoda</taxon>
        <taxon>Heterobranchia</taxon>
        <taxon>Euthyneura</taxon>
        <taxon>Panpulmonata</taxon>
        <taxon>Hygrophila</taxon>
        <taxon>Lymnaeoidea</taxon>
        <taxon>Planorbidae</taxon>
        <taxon>Biomphalaria</taxon>
    </lineage>
</organism>
<evidence type="ECO:0000313" key="9">
    <source>
        <dbReference type="Proteomes" id="UP001233172"/>
    </source>
</evidence>
<feature type="transmembrane region" description="Helical" evidence="6">
    <location>
        <begin position="316"/>
        <end position="337"/>
    </location>
</feature>
<feature type="transmembrane region" description="Helical" evidence="6">
    <location>
        <begin position="227"/>
        <end position="246"/>
    </location>
</feature>
<feature type="transmembrane region" description="Helical" evidence="6">
    <location>
        <begin position="171"/>
        <end position="191"/>
    </location>
</feature>
<feature type="transmembrane region" description="Helical" evidence="6">
    <location>
        <begin position="120"/>
        <end position="138"/>
    </location>
</feature>
<feature type="domain" description="Major facilitator superfamily (MFS) profile" evidence="7">
    <location>
        <begin position="25"/>
        <end position="490"/>
    </location>
</feature>
<dbReference type="AlphaFoldDB" id="A0AAD8B2P4"/>
<evidence type="ECO:0000259" key="7">
    <source>
        <dbReference type="PROSITE" id="PS50850"/>
    </source>
</evidence>
<evidence type="ECO:0000313" key="8">
    <source>
        <dbReference type="EMBL" id="KAK0046932.1"/>
    </source>
</evidence>
<evidence type="ECO:0000256" key="4">
    <source>
        <dbReference type="ARBA" id="ARBA00023136"/>
    </source>
</evidence>
<feature type="transmembrane region" description="Helical" evidence="6">
    <location>
        <begin position="374"/>
        <end position="391"/>
    </location>
</feature>
<dbReference type="PROSITE" id="PS50850">
    <property type="entry name" value="MFS"/>
    <property type="match status" value="1"/>
</dbReference>
<dbReference type="GO" id="GO:0022857">
    <property type="term" value="F:transmembrane transporter activity"/>
    <property type="evidence" value="ECO:0007669"/>
    <property type="project" value="InterPro"/>
</dbReference>
<evidence type="ECO:0000256" key="2">
    <source>
        <dbReference type="ARBA" id="ARBA00022692"/>
    </source>
</evidence>
<evidence type="ECO:0000256" key="3">
    <source>
        <dbReference type="ARBA" id="ARBA00022989"/>
    </source>
</evidence>
<comment type="caution">
    <text evidence="8">The sequence shown here is derived from an EMBL/GenBank/DDBJ whole genome shotgun (WGS) entry which is preliminary data.</text>
</comment>
<evidence type="ECO:0000256" key="5">
    <source>
        <dbReference type="SAM" id="MobiDB-lite"/>
    </source>
</evidence>
<sequence length="578" mass="63724">MATKLKTIEDVLEAAGGNGRFQVIFVLLLTLPRFPIMWTMLEMSFANFVPQWCCVPEAHTQAPHDFCYSKNSNSSMFSKTCQNSTSLCVQKLFATGINSVANEWELVCERKWMLPLTTSVQMGGVLAGAFLAGLLVDLIGRKKTFFMSIVLCGVCNIIAGFSVNWEMFTVFRFFIGLAIGGFLTVLNPYLMEFLTPSVRALPGLIPASQLGPALMALTAWRMPDWQWVHWIGGVITIPTAVGYFFIPESMRWLAVKGRVGEAEEVVQQIAKWNRKIPPVGSLEVFKTIAAMEETTRTQTYTYVHLYKGWNLLKKSFILQLLWCILSMSAYGVSFSTAALKFNLYVNIFVMNVISIPFAAVLSCILHKWGRKKPAIVLLCISAACGFGNLISFSTVTDTYTRDIIINALSMLFRGTQTTAWSCIGIITNETYPTVMRGLASGAANVAARIGGVIAPFALNLEDRPALAFSLMGGLMVVSVVMVTFLEETTGKAMQDANAKLEGQKVQPDVYTEDGGRNKSSTSAADDKPIKIPVTDFIGGDDSGWKDVDQKLSVRSDEDEKVSLGKDNYGFESFENSRL</sequence>
<keyword evidence="2 6" id="KW-0812">Transmembrane</keyword>
<dbReference type="GO" id="GO:0016020">
    <property type="term" value="C:membrane"/>
    <property type="evidence" value="ECO:0007669"/>
    <property type="project" value="UniProtKB-SubCell"/>
</dbReference>
<evidence type="ECO:0000256" key="1">
    <source>
        <dbReference type="ARBA" id="ARBA00004141"/>
    </source>
</evidence>
<keyword evidence="3 6" id="KW-1133">Transmembrane helix</keyword>
<reference evidence="8" key="1">
    <citation type="journal article" date="2023" name="PLoS Negl. Trop. Dis.">
        <title>A genome sequence for Biomphalaria pfeifferi, the major vector snail for the human-infecting parasite Schistosoma mansoni.</title>
        <authorList>
            <person name="Bu L."/>
            <person name="Lu L."/>
            <person name="Laidemitt M.R."/>
            <person name="Zhang S.M."/>
            <person name="Mutuku M."/>
            <person name="Mkoji G."/>
            <person name="Steinauer M."/>
            <person name="Loker E.S."/>
        </authorList>
    </citation>
    <scope>NUCLEOTIDE SEQUENCE</scope>
    <source>
        <strain evidence="8">KasaAsao</strain>
    </source>
</reference>
<feature type="region of interest" description="Disordered" evidence="5">
    <location>
        <begin position="503"/>
        <end position="526"/>
    </location>
</feature>
<dbReference type="EMBL" id="JASAOG010000158">
    <property type="protein sequence ID" value="KAK0046932.1"/>
    <property type="molecule type" value="Genomic_DNA"/>
</dbReference>
<keyword evidence="9" id="KW-1185">Reference proteome</keyword>
<dbReference type="Proteomes" id="UP001233172">
    <property type="component" value="Unassembled WGS sequence"/>
</dbReference>
<dbReference type="InterPro" id="IPR005828">
    <property type="entry name" value="MFS_sugar_transport-like"/>
</dbReference>
<protein>
    <submittedName>
        <fullName evidence="8">Solute carrier family 22 member 16</fullName>
    </submittedName>
</protein>
<feature type="transmembrane region" description="Helical" evidence="6">
    <location>
        <begin position="343"/>
        <end position="365"/>
    </location>
</feature>
<name>A0AAD8B2P4_BIOPF</name>
<evidence type="ECO:0000256" key="6">
    <source>
        <dbReference type="SAM" id="Phobius"/>
    </source>
</evidence>